<organism evidence="3">
    <name type="scientific">Ralstonia solanacearum</name>
    <name type="common">Pseudomonas solanacearum</name>
    <dbReference type="NCBI Taxonomy" id="305"/>
    <lineage>
        <taxon>Bacteria</taxon>
        <taxon>Pseudomonadati</taxon>
        <taxon>Pseudomonadota</taxon>
        <taxon>Betaproteobacteria</taxon>
        <taxon>Burkholderiales</taxon>
        <taxon>Burkholderiaceae</taxon>
        <taxon>Ralstonia</taxon>
        <taxon>Ralstonia solanacearum species complex</taxon>
    </lineage>
</organism>
<dbReference type="InterPro" id="IPR003615">
    <property type="entry name" value="HNH_nuc"/>
</dbReference>
<protein>
    <submittedName>
        <fullName evidence="3">HNH nuclease</fullName>
    </submittedName>
</protein>
<name>A0A0S4V407_RALSL</name>
<dbReference type="Pfam" id="PF24698">
    <property type="entry name" value="DUF7662"/>
    <property type="match status" value="1"/>
</dbReference>
<dbReference type="Pfam" id="PF13391">
    <property type="entry name" value="HNH_2"/>
    <property type="match status" value="1"/>
</dbReference>
<reference evidence="3" key="1">
    <citation type="submission" date="2015-10" db="EMBL/GenBank/DDBJ databases">
        <authorList>
            <person name="Gilbert D.G."/>
        </authorList>
    </citation>
    <scope>NUCLEOTIDE SEQUENCE</scope>
    <source>
        <strain evidence="3">Phyl III-seqv23</strain>
    </source>
</reference>
<evidence type="ECO:0000259" key="1">
    <source>
        <dbReference type="Pfam" id="PF13391"/>
    </source>
</evidence>
<accession>A0A0S4V407</accession>
<feature type="domain" description="DUF7662" evidence="2">
    <location>
        <begin position="4"/>
        <end position="76"/>
    </location>
</feature>
<evidence type="ECO:0000313" key="3">
    <source>
        <dbReference type="EMBL" id="CUV28837.1"/>
    </source>
</evidence>
<dbReference type="AlphaFoldDB" id="A0A0S4V407"/>
<proteinExistence type="predicted"/>
<gene>
    <name evidence="3" type="ORF">RUN1985_v1_280152</name>
</gene>
<dbReference type="InterPro" id="IPR056079">
    <property type="entry name" value="DUF7662"/>
</dbReference>
<feature type="domain" description="HNH nuclease" evidence="1">
    <location>
        <begin position="129"/>
        <end position="178"/>
    </location>
</feature>
<sequence>MAKYDALETHLRSFPGDTVRLTFSEINELIAPEELPPSAYAHPQQYLSSTKTQPIPATWMRAGWEKSKHDFDQKYIELRRVVPLAAITLVDDVGDDGVDSENRQLVNIKTRRGQTDFRNRLRRAYGGTCAITGSTVTPLLEAAHLVPHAQKTDYATSNGILLRADIHTLFDLHLIAIEAGGRVAVSRALEGTEYMQYHGRHLAAFPHARNDQPYTDELKRHHDMFLAREDVSYAK</sequence>
<evidence type="ECO:0000259" key="2">
    <source>
        <dbReference type="Pfam" id="PF24698"/>
    </source>
</evidence>
<dbReference type="EMBL" id="LN899824">
    <property type="protein sequence ID" value="CUV28837.1"/>
    <property type="molecule type" value="Genomic_DNA"/>
</dbReference>